<evidence type="ECO:0000313" key="4">
    <source>
        <dbReference type="Proteomes" id="UP000076858"/>
    </source>
</evidence>
<dbReference type="Proteomes" id="UP000076858">
    <property type="component" value="Unassembled WGS sequence"/>
</dbReference>
<dbReference type="EMBL" id="LRGB01001789">
    <property type="protein sequence ID" value="KZS10498.1"/>
    <property type="molecule type" value="Genomic_DNA"/>
</dbReference>
<protein>
    <recommendedName>
        <fullName evidence="2">ZSWIM1/3 RNaseH-like domain-containing protein</fullName>
    </recommendedName>
</protein>
<keyword evidence="1" id="KW-0472">Membrane</keyword>
<evidence type="ECO:0000256" key="1">
    <source>
        <dbReference type="SAM" id="Phobius"/>
    </source>
</evidence>
<feature type="domain" description="ZSWIM1/3 RNaseH-like" evidence="2">
    <location>
        <begin position="213"/>
        <end position="301"/>
    </location>
</feature>
<proteinExistence type="predicted"/>
<name>A0A164TJ10_9CRUS</name>
<dbReference type="InterPro" id="IPR048324">
    <property type="entry name" value="ZSWIM1-3_RNaseH-like"/>
</dbReference>
<evidence type="ECO:0000259" key="2">
    <source>
        <dbReference type="Pfam" id="PF21056"/>
    </source>
</evidence>
<evidence type="ECO:0000313" key="3">
    <source>
        <dbReference type="EMBL" id="KZS10498.1"/>
    </source>
</evidence>
<dbReference type="PANTHER" id="PTHR31569:SF4">
    <property type="entry name" value="SWIM-TYPE DOMAIN-CONTAINING PROTEIN"/>
    <property type="match status" value="1"/>
</dbReference>
<keyword evidence="1" id="KW-1133">Transmembrane helix</keyword>
<feature type="transmembrane region" description="Helical" evidence="1">
    <location>
        <begin position="6"/>
        <end position="22"/>
    </location>
</feature>
<dbReference type="InterPro" id="IPR052579">
    <property type="entry name" value="Zinc_finger_SWIM"/>
</dbReference>
<keyword evidence="1" id="KW-0812">Transmembrane</keyword>
<reference evidence="3 4" key="1">
    <citation type="submission" date="2016-03" db="EMBL/GenBank/DDBJ databases">
        <title>EvidentialGene: Evidence-directed Construction of Genes on Genomes.</title>
        <authorList>
            <person name="Gilbert D.G."/>
            <person name="Choi J.-H."/>
            <person name="Mockaitis K."/>
            <person name="Colbourne J."/>
            <person name="Pfrender M."/>
        </authorList>
    </citation>
    <scope>NUCLEOTIDE SEQUENCE [LARGE SCALE GENOMIC DNA]</scope>
    <source>
        <strain evidence="3 4">Xinb3</strain>
        <tissue evidence="3">Complete organism</tissue>
    </source>
</reference>
<dbReference type="OrthoDB" id="6377543at2759"/>
<keyword evidence="4" id="KW-1185">Reference proteome</keyword>
<accession>A0A164TJ10</accession>
<comment type="caution">
    <text evidence="3">The sequence shown here is derived from an EMBL/GenBank/DDBJ whole genome shotgun (WGS) entry which is preliminary data.</text>
</comment>
<dbReference type="Pfam" id="PF21056">
    <property type="entry name" value="ZSWIM1-3_RNaseH-like"/>
    <property type="match status" value="1"/>
</dbReference>
<dbReference type="PANTHER" id="PTHR31569">
    <property type="entry name" value="SWIM-TYPE DOMAIN-CONTAINING PROTEIN"/>
    <property type="match status" value="1"/>
</dbReference>
<gene>
    <name evidence="3" type="ORF">APZ42_025030</name>
</gene>
<dbReference type="AlphaFoldDB" id="A0A164TJ10"/>
<sequence>MDIYSVIFVFFVTMSILDIIALDKEFATFENIEKTIKELETVLCYPLQFGDAKTIVAYNKSIKKPLDEKWRYKHVDVQCSHFGKHKSRSAGIRPNQSVYSVGCPFHFRVVFFPLLGKFKVSSCNLEHKNHAISKDHIELYRKKQKLKENPAAYQFATSTLAVGGNATLTRKEMSQTWGHFLKRKDLQNMKQAMTGWSSEVWQSTTEILANLTSNTENLVNVTSDEKGEMKCIYVQLSEQRRFYQRYGEVLQFDGTHSVTNTPMPLYTLIVKDNYGVGQRVAFFPAVDRRLIETDLSKAFKEEIYQVFHDTVYAQTNEAFIEGQEYLYAQEKPITSHQMGRAGSSNDRSTVAHLPDEVVSIFAVLFYRQPVGAIAIYVFEHRQSVGAIDFS</sequence>
<organism evidence="3 4">
    <name type="scientific">Daphnia magna</name>
    <dbReference type="NCBI Taxonomy" id="35525"/>
    <lineage>
        <taxon>Eukaryota</taxon>
        <taxon>Metazoa</taxon>
        <taxon>Ecdysozoa</taxon>
        <taxon>Arthropoda</taxon>
        <taxon>Crustacea</taxon>
        <taxon>Branchiopoda</taxon>
        <taxon>Diplostraca</taxon>
        <taxon>Cladocera</taxon>
        <taxon>Anomopoda</taxon>
        <taxon>Daphniidae</taxon>
        <taxon>Daphnia</taxon>
    </lineage>
</organism>